<protein>
    <submittedName>
        <fullName evidence="1">Transposase</fullName>
    </submittedName>
</protein>
<gene>
    <name evidence="1" type="ORF">MPL3356_490050</name>
</gene>
<proteinExistence type="predicted"/>
<dbReference type="Proteomes" id="UP000045285">
    <property type="component" value="Unassembled WGS sequence"/>
</dbReference>
<keyword evidence="2" id="KW-1185">Reference proteome</keyword>
<organism evidence="1 2">
    <name type="scientific">Mesorhizobium plurifarium</name>
    <dbReference type="NCBI Taxonomy" id="69974"/>
    <lineage>
        <taxon>Bacteria</taxon>
        <taxon>Pseudomonadati</taxon>
        <taxon>Pseudomonadota</taxon>
        <taxon>Alphaproteobacteria</taxon>
        <taxon>Hyphomicrobiales</taxon>
        <taxon>Phyllobacteriaceae</taxon>
        <taxon>Mesorhizobium</taxon>
    </lineage>
</organism>
<sequence length="58" mass="6439">MFLPVDIPVAQSEPRMGKGTDRLSALVELQLCCGRNLRFDREIDTATLTRLIHAVEAA</sequence>
<evidence type="ECO:0000313" key="1">
    <source>
        <dbReference type="EMBL" id="CDX24999.1"/>
    </source>
</evidence>
<name>A0A090G1R1_MESPL</name>
<accession>A0A090G1R1</accession>
<dbReference type="EMBL" id="CCMZ01000044">
    <property type="protein sequence ID" value="CDX24999.1"/>
    <property type="molecule type" value="Genomic_DNA"/>
</dbReference>
<dbReference type="AlphaFoldDB" id="A0A090G1R1"/>
<reference evidence="2" key="1">
    <citation type="submission" date="2014-08" db="EMBL/GenBank/DDBJ databases">
        <authorList>
            <person name="Moulin L."/>
        </authorList>
    </citation>
    <scope>NUCLEOTIDE SEQUENCE [LARGE SCALE GENOMIC DNA]</scope>
</reference>
<evidence type="ECO:0000313" key="2">
    <source>
        <dbReference type="Proteomes" id="UP000045285"/>
    </source>
</evidence>